<dbReference type="PANTHER" id="PTHR34472">
    <property type="entry name" value="SULFUR CARRIER PROTEIN THIS"/>
    <property type="match status" value="1"/>
</dbReference>
<keyword evidence="2" id="KW-1185">Reference proteome</keyword>
<dbReference type="InterPro" id="IPR010035">
    <property type="entry name" value="Thi_S"/>
</dbReference>
<protein>
    <submittedName>
        <fullName evidence="1">Thiamine biosynthesis protein ThiS</fullName>
    </submittedName>
</protein>
<evidence type="ECO:0000313" key="2">
    <source>
        <dbReference type="Proteomes" id="UP000010880"/>
    </source>
</evidence>
<sequence>MKIEINGNQVEFNKELTVTELLEDQDVDMPDMVSVQLNGEILARDSFEDTVVTNGDEVEFLYFMGGGALV</sequence>
<dbReference type="EMBL" id="CP003359">
    <property type="protein sequence ID" value="AGB42218.1"/>
    <property type="molecule type" value="Genomic_DNA"/>
</dbReference>
<dbReference type="InterPro" id="IPR012675">
    <property type="entry name" value="Beta-grasp_dom_sf"/>
</dbReference>
<dbReference type="Pfam" id="PF02597">
    <property type="entry name" value="ThiS"/>
    <property type="match status" value="1"/>
</dbReference>
<reference evidence="2" key="1">
    <citation type="submission" date="2012-02" db="EMBL/GenBank/DDBJ databases">
        <title>The complete genome of Halobacteroides halobius DSM 5150.</title>
        <authorList>
            <person name="Lucas S."/>
            <person name="Copeland A."/>
            <person name="Lapidus A."/>
            <person name="Glavina del Rio T."/>
            <person name="Dalin E."/>
            <person name="Tice H."/>
            <person name="Bruce D."/>
            <person name="Goodwin L."/>
            <person name="Pitluck S."/>
            <person name="Peters L."/>
            <person name="Mikhailova N."/>
            <person name="Gu W."/>
            <person name="Kyrpides N."/>
            <person name="Mavromatis K."/>
            <person name="Ivanova N."/>
            <person name="Brettin T."/>
            <person name="Detter J.C."/>
            <person name="Han C."/>
            <person name="Larimer F."/>
            <person name="Land M."/>
            <person name="Hauser L."/>
            <person name="Markowitz V."/>
            <person name="Cheng J.-F."/>
            <person name="Hugenholtz P."/>
            <person name="Woyke T."/>
            <person name="Wu D."/>
            <person name="Tindall B."/>
            <person name="Pomrenke H."/>
            <person name="Brambilla E."/>
            <person name="Klenk H.-P."/>
            <person name="Eisen J.A."/>
        </authorList>
    </citation>
    <scope>NUCLEOTIDE SEQUENCE [LARGE SCALE GENOMIC DNA]</scope>
    <source>
        <strain evidence="2">ATCC 35273 / DSM 5150 / MD-1</strain>
    </source>
</reference>
<gene>
    <name evidence="1" type="ordered locus">Halha_2344</name>
</gene>
<dbReference type="eggNOG" id="COG2104">
    <property type="taxonomic scope" value="Bacteria"/>
</dbReference>
<dbReference type="NCBIfam" id="TIGR01683">
    <property type="entry name" value="thiS"/>
    <property type="match status" value="1"/>
</dbReference>
<evidence type="ECO:0000313" key="1">
    <source>
        <dbReference type="EMBL" id="AGB42218.1"/>
    </source>
</evidence>
<organism evidence="1 2">
    <name type="scientific">Halobacteroides halobius (strain ATCC 35273 / DSM 5150 / MD-1)</name>
    <dbReference type="NCBI Taxonomy" id="748449"/>
    <lineage>
        <taxon>Bacteria</taxon>
        <taxon>Bacillati</taxon>
        <taxon>Bacillota</taxon>
        <taxon>Clostridia</taxon>
        <taxon>Halanaerobiales</taxon>
        <taxon>Halobacteroidaceae</taxon>
        <taxon>Halobacteroides</taxon>
    </lineage>
</organism>
<dbReference type="InterPro" id="IPR016155">
    <property type="entry name" value="Mopterin_synth/thiamin_S_b"/>
</dbReference>
<dbReference type="InterPro" id="IPR003749">
    <property type="entry name" value="ThiS/MoaD-like"/>
</dbReference>
<dbReference type="OrthoDB" id="9810692at2"/>
<dbReference type="HOGENOM" id="CLU_174611_3_2_9"/>
<dbReference type="SUPFAM" id="SSF54285">
    <property type="entry name" value="MoaD/ThiS"/>
    <property type="match status" value="1"/>
</dbReference>
<dbReference type="STRING" id="748449.Halha_2344"/>
<name>L0KDQ9_HALHC</name>
<accession>L0KDQ9</accession>
<dbReference type="CDD" id="cd00565">
    <property type="entry name" value="Ubl_ThiS"/>
    <property type="match status" value="1"/>
</dbReference>
<dbReference type="PANTHER" id="PTHR34472:SF1">
    <property type="entry name" value="SULFUR CARRIER PROTEIN THIS"/>
    <property type="match status" value="1"/>
</dbReference>
<dbReference type="Proteomes" id="UP000010880">
    <property type="component" value="Chromosome"/>
</dbReference>
<dbReference type="AlphaFoldDB" id="L0KDQ9"/>
<proteinExistence type="predicted"/>
<dbReference type="Gene3D" id="3.10.20.30">
    <property type="match status" value="1"/>
</dbReference>
<dbReference type="RefSeq" id="WP_015327932.1">
    <property type="nucleotide sequence ID" value="NC_019978.1"/>
</dbReference>
<dbReference type="KEGG" id="hhl:Halha_2344"/>